<gene>
    <name evidence="1" type="ORF">NE619_13110</name>
</gene>
<proteinExistence type="predicted"/>
<keyword evidence="2" id="KW-1185">Reference proteome</keyword>
<evidence type="ECO:0000313" key="1">
    <source>
        <dbReference type="EMBL" id="MCQ4637666.1"/>
    </source>
</evidence>
<organism evidence="1 2">
    <name type="scientific">Anaerovorax odorimutans</name>
    <dbReference type="NCBI Taxonomy" id="109327"/>
    <lineage>
        <taxon>Bacteria</taxon>
        <taxon>Bacillati</taxon>
        <taxon>Bacillota</taxon>
        <taxon>Clostridia</taxon>
        <taxon>Peptostreptococcales</taxon>
        <taxon>Anaerovoracaceae</taxon>
        <taxon>Anaerovorax</taxon>
    </lineage>
</organism>
<name>A0ABT1RR83_9FIRM</name>
<accession>A0ABT1RR83</accession>
<sequence>MSYQEELVHMMRRQGSYYNSPDMQIGEMKTDTICMVGDNLLSKEDYKVMEIARGKLKEGDDVLVLPITDDDNDLVDFVILGKVVKP</sequence>
<reference evidence="1 2" key="1">
    <citation type="submission" date="2022-06" db="EMBL/GenBank/DDBJ databases">
        <title>Isolation of gut microbiota from human fecal samples.</title>
        <authorList>
            <person name="Pamer E.G."/>
            <person name="Barat B."/>
            <person name="Waligurski E."/>
            <person name="Medina S."/>
            <person name="Paddock L."/>
            <person name="Mostad J."/>
        </authorList>
    </citation>
    <scope>NUCLEOTIDE SEQUENCE [LARGE SCALE GENOMIC DNA]</scope>
    <source>
        <strain evidence="1 2">SL.3.17</strain>
    </source>
</reference>
<protein>
    <submittedName>
        <fullName evidence="1">Uncharacterized protein</fullName>
    </submittedName>
</protein>
<dbReference type="RefSeq" id="WP_256132847.1">
    <property type="nucleotide sequence ID" value="NZ_JANFXK010000015.1"/>
</dbReference>
<evidence type="ECO:0000313" key="2">
    <source>
        <dbReference type="Proteomes" id="UP001524502"/>
    </source>
</evidence>
<dbReference type="EMBL" id="JANFXK010000015">
    <property type="protein sequence ID" value="MCQ4637666.1"/>
    <property type="molecule type" value="Genomic_DNA"/>
</dbReference>
<dbReference type="Proteomes" id="UP001524502">
    <property type="component" value="Unassembled WGS sequence"/>
</dbReference>
<comment type="caution">
    <text evidence="1">The sequence shown here is derived from an EMBL/GenBank/DDBJ whole genome shotgun (WGS) entry which is preliminary data.</text>
</comment>